<dbReference type="Proteomes" id="UP000183967">
    <property type="component" value="Unassembled WGS sequence"/>
</dbReference>
<evidence type="ECO:0000313" key="1">
    <source>
        <dbReference type="EMBL" id="SHH77207.1"/>
    </source>
</evidence>
<accession>A0A1M5VPQ0</accession>
<gene>
    <name evidence="1" type="ORF">SAMN02745135_02054</name>
</gene>
<proteinExistence type="predicted"/>
<dbReference type="AlphaFoldDB" id="A0A1M5VPQ0"/>
<protein>
    <submittedName>
        <fullName evidence="1">Probable transposase</fullName>
    </submittedName>
</protein>
<dbReference type="EMBL" id="FQXO01000068">
    <property type="protein sequence ID" value="SHH77207.1"/>
    <property type="molecule type" value="Genomic_DNA"/>
</dbReference>
<sequence>MIQTLQQILKLLDQNWRSFFKSIEEWNNNKDEHLGRLKLSKYKKKNGRNIIIFTNQNCKSKDRYIKIPKIMNKQKLTTKISGKLQQVRIIPKRSITS</sequence>
<organism evidence="1 2">
    <name type="scientific">Caloranaerobacter azorensis DSM 13643</name>
    <dbReference type="NCBI Taxonomy" id="1121264"/>
    <lineage>
        <taxon>Bacteria</taxon>
        <taxon>Bacillati</taxon>
        <taxon>Bacillota</taxon>
        <taxon>Tissierellia</taxon>
        <taxon>Tissierellales</taxon>
        <taxon>Thermohalobacteraceae</taxon>
        <taxon>Caloranaerobacter</taxon>
    </lineage>
</organism>
<name>A0A1M5VPQ0_9FIRM</name>
<evidence type="ECO:0000313" key="2">
    <source>
        <dbReference type="Proteomes" id="UP000183967"/>
    </source>
</evidence>
<keyword evidence="2" id="KW-1185">Reference proteome</keyword>
<dbReference type="RefSeq" id="WP_073197454.1">
    <property type="nucleotide sequence ID" value="NZ_FQXO01000068.1"/>
</dbReference>
<dbReference type="OrthoDB" id="442799at2"/>
<reference evidence="2" key="1">
    <citation type="submission" date="2016-11" db="EMBL/GenBank/DDBJ databases">
        <authorList>
            <person name="Varghese N."/>
            <person name="Submissions S."/>
        </authorList>
    </citation>
    <scope>NUCLEOTIDE SEQUENCE [LARGE SCALE GENOMIC DNA]</scope>
    <source>
        <strain evidence="2">DSM 13643</strain>
    </source>
</reference>